<feature type="compositionally biased region" description="Basic and acidic residues" evidence="1">
    <location>
        <begin position="212"/>
        <end position="223"/>
    </location>
</feature>
<feature type="compositionally biased region" description="Polar residues" evidence="1">
    <location>
        <begin position="16"/>
        <end position="26"/>
    </location>
</feature>
<evidence type="ECO:0000313" key="3">
    <source>
        <dbReference type="Proteomes" id="UP001583177"/>
    </source>
</evidence>
<feature type="region of interest" description="Disordered" evidence="1">
    <location>
        <begin position="75"/>
        <end position="319"/>
    </location>
</feature>
<dbReference type="EMBL" id="JAWRVE010000015">
    <property type="protein sequence ID" value="KAL1876992.1"/>
    <property type="molecule type" value="Genomic_DNA"/>
</dbReference>
<evidence type="ECO:0000313" key="2">
    <source>
        <dbReference type="EMBL" id="KAL1876992.1"/>
    </source>
</evidence>
<feature type="compositionally biased region" description="Acidic residues" evidence="1">
    <location>
        <begin position="75"/>
        <end position="99"/>
    </location>
</feature>
<feature type="compositionally biased region" description="Basic and acidic residues" evidence="1">
    <location>
        <begin position="187"/>
        <end position="200"/>
    </location>
</feature>
<keyword evidence="3" id="KW-1185">Reference proteome</keyword>
<reference evidence="2 3" key="1">
    <citation type="journal article" date="2024" name="IMA Fungus">
        <title>IMA Genome - F19 : A genome assembly and annotation guide to empower mycologists, including annotated draft genome sequences of Ceratocystis pirilliformis, Diaporthe australafricana, Fusarium ophioides, Paecilomyces lecythidis, and Sporothrix stenoceras.</title>
        <authorList>
            <person name="Aylward J."/>
            <person name="Wilson A.M."/>
            <person name="Visagie C.M."/>
            <person name="Spraker J."/>
            <person name="Barnes I."/>
            <person name="Buitendag C."/>
            <person name="Ceriani C."/>
            <person name="Del Mar Angel L."/>
            <person name="du Plessis D."/>
            <person name="Fuchs T."/>
            <person name="Gasser K."/>
            <person name="Kramer D."/>
            <person name="Li W."/>
            <person name="Munsamy K."/>
            <person name="Piso A."/>
            <person name="Price J.L."/>
            <person name="Sonnekus B."/>
            <person name="Thomas C."/>
            <person name="van der Nest A."/>
            <person name="van Dijk A."/>
            <person name="van Heerden A."/>
            <person name="van Vuuren N."/>
            <person name="Yilmaz N."/>
            <person name="Duong T.A."/>
            <person name="van der Merwe N.A."/>
            <person name="Wingfield M.J."/>
            <person name="Wingfield B.D."/>
        </authorList>
    </citation>
    <scope>NUCLEOTIDE SEQUENCE [LARGE SCALE GENOMIC DNA]</scope>
    <source>
        <strain evidence="2 3">CMW 18300</strain>
    </source>
</reference>
<proteinExistence type="predicted"/>
<feature type="compositionally biased region" description="Low complexity" evidence="1">
    <location>
        <begin position="102"/>
        <end position="114"/>
    </location>
</feature>
<evidence type="ECO:0008006" key="4">
    <source>
        <dbReference type="Google" id="ProtNLM"/>
    </source>
</evidence>
<gene>
    <name evidence="2" type="ORF">Daus18300_002601</name>
</gene>
<organism evidence="2 3">
    <name type="scientific">Diaporthe australafricana</name>
    <dbReference type="NCBI Taxonomy" id="127596"/>
    <lineage>
        <taxon>Eukaryota</taxon>
        <taxon>Fungi</taxon>
        <taxon>Dikarya</taxon>
        <taxon>Ascomycota</taxon>
        <taxon>Pezizomycotina</taxon>
        <taxon>Sordariomycetes</taxon>
        <taxon>Sordariomycetidae</taxon>
        <taxon>Diaporthales</taxon>
        <taxon>Diaporthaceae</taxon>
        <taxon>Diaporthe</taxon>
    </lineage>
</organism>
<feature type="compositionally biased region" description="Acidic residues" evidence="1">
    <location>
        <begin position="121"/>
        <end position="133"/>
    </location>
</feature>
<accession>A0ABR3XLX7</accession>
<name>A0ABR3XLX7_9PEZI</name>
<feature type="region of interest" description="Disordered" evidence="1">
    <location>
        <begin position="1"/>
        <end position="43"/>
    </location>
</feature>
<evidence type="ECO:0000256" key="1">
    <source>
        <dbReference type="SAM" id="MobiDB-lite"/>
    </source>
</evidence>
<sequence length="469" mass="50268">MNFMNGPAAKSKQSVERSPNSASSSVHGKIEPTHNDSLSTGQLAETVARSAHIADEISDDEIKYETSIKSMVLDDVLEGDAEDDTDDNETVSDSDDDEVLGSRSTSRSADASSRQLFQPPEETDYGNETDDDGGVSSSSPELSPVADAGPMVLLKFKDNMDGTLSVVGSDSKRSQPGNCTPVVASRRPLDPNEPPMKEPTEPGGKFAFTASRTKEESESKNIDGEESFPGSPPPVVEWAESAANAGASGQSKKRRLSSSDVNGESLARRRRFDEQNHGAEDEESTTTARKLVTLPLPLPLSKKPTPPANRLTRSGASSQQLVEHSSSFPSTSSSALVMAGQPTGDELLEMEDWEIAPGRIREDGVDKLNNIAFSKSFLENSQMVPVSADVSFRVDTIKSGHKLEFEATPSKARYCSVASGKLRVSIGDQPEFVIGPHGVFKIKPGAKAWAQNRLYIDSVLHVISVDDGA</sequence>
<comment type="caution">
    <text evidence="2">The sequence shown here is derived from an EMBL/GenBank/DDBJ whole genome shotgun (WGS) entry which is preliminary data.</text>
</comment>
<protein>
    <recommendedName>
        <fullName evidence="4">Mif2/CENP-C cupin domain-containing protein</fullName>
    </recommendedName>
</protein>
<feature type="compositionally biased region" description="Low complexity" evidence="1">
    <location>
        <begin position="290"/>
        <end position="303"/>
    </location>
</feature>
<dbReference type="Proteomes" id="UP001583177">
    <property type="component" value="Unassembled WGS sequence"/>
</dbReference>